<sequence length="261" mass="30502">MRYLAVLFVVFLPLRVFAATAEDIVKKSQAVFLYQGKDFKARILMKLVNKNGQERIRELTMIRKNYGESGGDQKYFIYFFQPSDVRDMTFMVYKYPSKDDDRWLFVPAINMVRRIAARDKRSSFAGSDFTYEDVSGRDTEDDVHTLVKEDRLGGKDVYVVKSEPKAKDSEFGKKLSWIDKASFLPLKEEYYDRKDELVKIFTADEIKDVKGFPTVTRRTMKNLKTQHSSEAIFNKTDYNMGIEDSLFSERFLKNPPKKSIE</sequence>
<evidence type="ECO:0000313" key="3">
    <source>
        <dbReference type="EMBL" id="AKQ02980.1"/>
    </source>
</evidence>
<dbReference type="EMBL" id="KT007006">
    <property type="protein sequence ID" value="AKQ02980.1"/>
    <property type="molecule type" value="Genomic_DNA"/>
</dbReference>
<dbReference type="InterPro" id="IPR033399">
    <property type="entry name" value="TP_0789-like"/>
</dbReference>
<feature type="signal peptide" evidence="1">
    <location>
        <begin position="1"/>
        <end position="18"/>
    </location>
</feature>
<dbReference type="AlphaFoldDB" id="A0A0H4T8B5"/>
<keyword evidence="1" id="KW-0732">Signal</keyword>
<reference evidence="3" key="1">
    <citation type="journal article" date="2015" name="ISME J.">
        <title>Aquifer environment selects for microbial species cohorts in sediment and groundwater.</title>
        <authorList>
            <person name="Hug L.A."/>
            <person name="Thomas B.C."/>
            <person name="Brown C.T."/>
            <person name="Frischkorn K.R."/>
            <person name="Williams K.H."/>
            <person name="Tringe S.G."/>
            <person name="Banfield J.F."/>
        </authorList>
    </citation>
    <scope>NUCLEOTIDE SEQUENCE</scope>
</reference>
<organism evidence="3">
    <name type="scientific">uncultured delta proteobacterium Rifle_16ft_4_minimus_37851</name>
    <dbReference type="NCBI Taxonomy" id="1665181"/>
    <lineage>
        <taxon>Bacteria</taxon>
        <taxon>Deltaproteobacteria</taxon>
        <taxon>environmental samples</taxon>
    </lineage>
</organism>
<feature type="domain" description="Uncharacterized protein TP-0789" evidence="2">
    <location>
        <begin position="71"/>
        <end position="254"/>
    </location>
</feature>
<accession>A0A0H4T8B5</accession>
<evidence type="ECO:0000259" key="2">
    <source>
        <dbReference type="Pfam" id="PF17131"/>
    </source>
</evidence>
<name>A0A0H4T8B5_9DELT</name>
<evidence type="ECO:0000256" key="1">
    <source>
        <dbReference type="SAM" id="SignalP"/>
    </source>
</evidence>
<dbReference type="Gene3D" id="2.50.20.10">
    <property type="entry name" value="Lipoprotein localisation LolA/LolB/LppX"/>
    <property type="match status" value="1"/>
</dbReference>
<dbReference type="Pfam" id="PF17131">
    <property type="entry name" value="LolA_like"/>
    <property type="match status" value="1"/>
</dbReference>
<dbReference type="CDD" id="cd16329">
    <property type="entry name" value="LolA_like"/>
    <property type="match status" value="1"/>
</dbReference>
<protein>
    <recommendedName>
        <fullName evidence="2">Uncharacterized protein TP-0789 domain-containing protein</fullName>
    </recommendedName>
</protein>
<proteinExistence type="predicted"/>
<feature type="chain" id="PRO_5005209894" description="Uncharacterized protein TP-0789 domain-containing protein" evidence="1">
    <location>
        <begin position="19"/>
        <end position="261"/>
    </location>
</feature>